<dbReference type="Proteomes" id="UP000013827">
    <property type="component" value="Unassembled WGS sequence"/>
</dbReference>
<dbReference type="GeneID" id="17277861"/>
<keyword evidence="1" id="KW-1133">Transmembrane helix</keyword>
<dbReference type="PaxDb" id="2903-EOD32588"/>
<organism evidence="2 3">
    <name type="scientific">Emiliania huxleyi (strain CCMP1516)</name>
    <dbReference type="NCBI Taxonomy" id="280463"/>
    <lineage>
        <taxon>Eukaryota</taxon>
        <taxon>Haptista</taxon>
        <taxon>Haptophyta</taxon>
        <taxon>Prymnesiophyceae</taxon>
        <taxon>Isochrysidales</taxon>
        <taxon>Noelaerhabdaceae</taxon>
        <taxon>Emiliania</taxon>
    </lineage>
</organism>
<keyword evidence="1" id="KW-0472">Membrane</keyword>
<dbReference type="KEGG" id="ehx:EMIHUDRAFT_441887"/>
<dbReference type="RefSeq" id="XP_005785017.1">
    <property type="nucleotide sequence ID" value="XM_005784960.1"/>
</dbReference>
<evidence type="ECO:0000313" key="2">
    <source>
        <dbReference type="EnsemblProtists" id="EOD32588"/>
    </source>
</evidence>
<evidence type="ECO:0000256" key="1">
    <source>
        <dbReference type="SAM" id="Phobius"/>
    </source>
</evidence>
<accession>A0A0D3KA03</accession>
<dbReference type="HOGENOM" id="CLU_2431625_0_0_1"/>
<dbReference type="AlphaFoldDB" id="A0A0D3KA03"/>
<name>A0A0D3KA03_EMIH1</name>
<feature type="transmembrane region" description="Helical" evidence="1">
    <location>
        <begin position="41"/>
        <end position="60"/>
    </location>
</feature>
<reference evidence="3" key="1">
    <citation type="journal article" date="2013" name="Nature">
        <title>Pan genome of the phytoplankton Emiliania underpins its global distribution.</title>
        <authorList>
            <person name="Read B.A."/>
            <person name="Kegel J."/>
            <person name="Klute M.J."/>
            <person name="Kuo A."/>
            <person name="Lefebvre S.C."/>
            <person name="Maumus F."/>
            <person name="Mayer C."/>
            <person name="Miller J."/>
            <person name="Monier A."/>
            <person name="Salamov A."/>
            <person name="Young J."/>
            <person name="Aguilar M."/>
            <person name="Claverie J.M."/>
            <person name="Frickenhaus S."/>
            <person name="Gonzalez K."/>
            <person name="Herman E.K."/>
            <person name="Lin Y.C."/>
            <person name="Napier J."/>
            <person name="Ogata H."/>
            <person name="Sarno A.F."/>
            <person name="Shmutz J."/>
            <person name="Schroeder D."/>
            <person name="de Vargas C."/>
            <person name="Verret F."/>
            <person name="von Dassow P."/>
            <person name="Valentin K."/>
            <person name="Van de Peer Y."/>
            <person name="Wheeler G."/>
            <person name="Dacks J.B."/>
            <person name="Delwiche C.F."/>
            <person name="Dyhrman S.T."/>
            <person name="Glockner G."/>
            <person name="John U."/>
            <person name="Richards T."/>
            <person name="Worden A.Z."/>
            <person name="Zhang X."/>
            <person name="Grigoriev I.V."/>
            <person name="Allen A.E."/>
            <person name="Bidle K."/>
            <person name="Borodovsky M."/>
            <person name="Bowler C."/>
            <person name="Brownlee C."/>
            <person name="Cock J.M."/>
            <person name="Elias M."/>
            <person name="Gladyshev V.N."/>
            <person name="Groth M."/>
            <person name="Guda C."/>
            <person name="Hadaegh A."/>
            <person name="Iglesias-Rodriguez M.D."/>
            <person name="Jenkins J."/>
            <person name="Jones B.M."/>
            <person name="Lawson T."/>
            <person name="Leese F."/>
            <person name="Lindquist E."/>
            <person name="Lobanov A."/>
            <person name="Lomsadze A."/>
            <person name="Malik S.B."/>
            <person name="Marsh M.E."/>
            <person name="Mackinder L."/>
            <person name="Mock T."/>
            <person name="Mueller-Roeber B."/>
            <person name="Pagarete A."/>
            <person name="Parker M."/>
            <person name="Probert I."/>
            <person name="Quesneville H."/>
            <person name="Raines C."/>
            <person name="Rensing S.A."/>
            <person name="Riano-Pachon D.M."/>
            <person name="Richier S."/>
            <person name="Rokitta S."/>
            <person name="Shiraiwa Y."/>
            <person name="Soanes D.M."/>
            <person name="van der Giezen M."/>
            <person name="Wahlund T.M."/>
            <person name="Williams B."/>
            <person name="Wilson W."/>
            <person name="Wolfe G."/>
            <person name="Wurch L.L."/>
        </authorList>
    </citation>
    <scope>NUCLEOTIDE SEQUENCE</scope>
</reference>
<evidence type="ECO:0000313" key="3">
    <source>
        <dbReference type="Proteomes" id="UP000013827"/>
    </source>
</evidence>
<reference evidence="2" key="2">
    <citation type="submission" date="2024-10" db="UniProtKB">
        <authorList>
            <consortium name="EnsemblProtists"/>
        </authorList>
    </citation>
    <scope>IDENTIFICATION</scope>
</reference>
<keyword evidence="3" id="KW-1185">Reference proteome</keyword>
<keyword evidence="1" id="KW-0812">Transmembrane</keyword>
<protein>
    <submittedName>
        <fullName evidence="2">Uncharacterized protein</fullName>
    </submittedName>
</protein>
<sequence length="91" mass="9713">MDVPSCTRIYGQEIDCEYDYASPPPPPPRGFDGLDDLSPGMMALLLLFCLSGAGAAVHLVRRSLAPRKSIAEAAAMALEMQAGSRWGTSRS</sequence>
<proteinExistence type="predicted"/>
<dbReference type="EnsemblProtists" id="EOD32588">
    <property type="protein sequence ID" value="EOD32588"/>
    <property type="gene ID" value="EMIHUDRAFT_441887"/>
</dbReference>